<gene>
    <name evidence="2" type="ORF">QVD17_09745</name>
</gene>
<sequence>MYGDLETIGNKVGSEKSQFHRLHARFPIPDNGPGSSSSSSFFCKSGSSSSSAGSSSSSSNTTVSTCCTRVHGDVEDDFNRKKDEFFKRERDEFKNF</sequence>
<proteinExistence type="predicted"/>
<protein>
    <submittedName>
        <fullName evidence="2">Uncharacterized protein</fullName>
    </submittedName>
</protein>
<dbReference type="EMBL" id="JAUHHV010000002">
    <property type="protein sequence ID" value="KAK1432843.1"/>
    <property type="molecule type" value="Genomic_DNA"/>
</dbReference>
<name>A0AAD8P474_TARER</name>
<organism evidence="2 3">
    <name type="scientific">Tagetes erecta</name>
    <name type="common">African marigold</name>
    <dbReference type="NCBI Taxonomy" id="13708"/>
    <lineage>
        <taxon>Eukaryota</taxon>
        <taxon>Viridiplantae</taxon>
        <taxon>Streptophyta</taxon>
        <taxon>Embryophyta</taxon>
        <taxon>Tracheophyta</taxon>
        <taxon>Spermatophyta</taxon>
        <taxon>Magnoliopsida</taxon>
        <taxon>eudicotyledons</taxon>
        <taxon>Gunneridae</taxon>
        <taxon>Pentapetalae</taxon>
        <taxon>asterids</taxon>
        <taxon>campanulids</taxon>
        <taxon>Asterales</taxon>
        <taxon>Asteraceae</taxon>
        <taxon>Asteroideae</taxon>
        <taxon>Heliantheae alliance</taxon>
        <taxon>Tageteae</taxon>
        <taxon>Tagetes</taxon>
    </lineage>
</organism>
<accession>A0AAD8P474</accession>
<dbReference type="Proteomes" id="UP001229421">
    <property type="component" value="Unassembled WGS sequence"/>
</dbReference>
<evidence type="ECO:0000313" key="3">
    <source>
        <dbReference type="Proteomes" id="UP001229421"/>
    </source>
</evidence>
<feature type="compositionally biased region" description="Low complexity" evidence="1">
    <location>
        <begin position="34"/>
        <end position="59"/>
    </location>
</feature>
<evidence type="ECO:0000313" key="2">
    <source>
        <dbReference type="EMBL" id="KAK1432843.1"/>
    </source>
</evidence>
<reference evidence="2" key="1">
    <citation type="journal article" date="2023" name="bioRxiv">
        <title>Improved chromosome-level genome assembly for marigold (Tagetes erecta).</title>
        <authorList>
            <person name="Jiang F."/>
            <person name="Yuan L."/>
            <person name="Wang S."/>
            <person name="Wang H."/>
            <person name="Xu D."/>
            <person name="Wang A."/>
            <person name="Fan W."/>
        </authorList>
    </citation>
    <scope>NUCLEOTIDE SEQUENCE</scope>
    <source>
        <strain evidence="2">WSJ</strain>
        <tissue evidence="2">Leaf</tissue>
    </source>
</reference>
<evidence type="ECO:0000256" key="1">
    <source>
        <dbReference type="SAM" id="MobiDB-lite"/>
    </source>
</evidence>
<comment type="caution">
    <text evidence="2">The sequence shown here is derived from an EMBL/GenBank/DDBJ whole genome shotgun (WGS) entry which is preliminary data.</text>
</comment>
<keyword evidence="3" id="KW-1185">Reference proteome</keyword>
<dbReference type="AlphaFoldDB" id="A0AAD8P474"/>
<feature type="region of interest" description="Disordered" evidence="1">
    <location>
        <begin position="25"/>
        <end position="64"/>
    </location>
</feature>